<dbReference type="RefSeq" id="WP_101832335.1">
    <property type="nucleotide sequence ID" value="NZ_FZMO01000190.1"/>
</dbReference>
<dbReference type="Proteomes" id="UP000234331">
    <property type="component" value="Unassembled WGS sequence"/>
</dbReference>
<gene>
    <name evidence="2" type="ORF">FRACA_270028</name>
</gene>
<reference evidence="2 3" key="1">
    <citation type="submission" date="2017-06" db="EMBL/GenBank/DDBJ databases">
        <authorList>
            <person name="Kim H.J."/>
            <person name="Triplett B.A."/>
        </authorList>
    </citation>
    <scope>NUCLEOTIDE SEQUENCE [LARGE SCALE GENOMIC DNA]</scope>
    <source>
        <strain evidence="2">FRACA_ARgP5</strain>
    </source>
</reference>
<evidence type="ECO:0000313" key="3">
    <source>
        <dbReference type="Proteomes" id="UP000234331"/>
    </source>
</evidence>
<accession>A0A2I2KSR2</accession>
<protein>
    <submittedName>
        <fullName evidence="2">Uncharacterized protein</fullName>
    </submittedName>
</protein>
<organism evidence="2 3">
    <name type="scientific">Frankia canadensis</name>
    <dbReference type="NCBI Taxonomy" id="1836972"/>
    <lineage>
        <taxon>Bacteria</taxon>
        <taxon>Bacillati</taxon>
        <taxon>Actinomycetota</taxon>
        <taxon>Actinomycetes</taxon>
        <taxon>Frankiales</taxon>
        <taxon>Frankiaceae</taxon>
        <taxon>Frankia</taxon>
    </lineage>
</organism>
<dbReference type="AlphaFoldDB" id="A0A2I2KSR2"/>
<keyword evidence="3" id="KW-1185">Reference proteome</keyword>
<dbReference type="EMBL" id="FZMO01000190">
    <property type="protein sequence ID" value="SNQ48711.1"/>
    <property type="molecule type" value="Genomic_DNA"/>
</dbReference>
<feature type="region of interest" description="Disordered" evidence="1">
    <location>
        <begin position="1"/>
        <end position="70"/>
    </location>
</feature>
<name>A0A2I2KSR2_9ACTN</name>
<sequence>MPAQLGHGGVQARRSRTGSGPPTDGPAADCAVENGTVENGTVADGSAIGAGTPAGPTRGDAASHNARPAGALAAAPGRVAGGEAIAVAGRRLTA</sequence>
<proteinExistence type="predicted"/>
<evidence type="ECO:0000256" key="1">
    <source>
        <dbReference type="SAM" id="MobiDB-lite"/>
    </source>
</evidence>
<evidence type="ECO:0000313" key="2">
    <source>
        <dbReference type="EMBL" id="SNQ48711.1"/>
    </source>
</evidence>